<evidence type="ECO:0000256" key="14">
    <source>
        <dbReference type="ARBA" id="ARBA00023198"/>
    </source>
</evidence>
<evidence type="ECO:0000313" key="19">
    <source>
        <dbReference type="EMBL" id="KAJ8411371.1"/>
    </source>
</evidence>
<proteinExistence type="inferred from homology"/>
<evidence type="ECO:0000256" key="7">
    <source>
        <dbReference type="ARBA" id="ARBA00022737"/>
    </source>
</evidence>
<evidence type="ECO:0000256" key="13">
    <source>
        <dbReference type="ARBA" id="ARBA00023180"/>
    </source>
</evidence>
<dbReference type="SUPFAM" id="SSF52058">
    <property type="entry name" value="L domain-like"/>
    <property type="match status" value="1"/>
</dbReference>
<keyword evidence="7" id="KW-0677">Repeat</keyword>
<gene>
    <name evidence="19" type="ORF">AAFF_G00173770</name>
</gene>
<keyword evidence="3 15" id="KW-0399">Innate immunity</keyword>
<feature type="disulfide bond" evidence="16">
    <location>
        <begin position="357"/>
        <end position="386"/>
    </location>
</feature>
<comment type="subcellular location">
    <subcellularLocation>
        <location evidence="1 17">Membrane</location>
        <topology evidence="1 17">Single-pass type I membrane protein</topology>
    </subcellularLocation>
</comment>
<keyword evidence="5 17" id="KW-0812">Transmembrane</keyword>
<dbReference type="SUPFAM" id="SSF52200">
    <property type="entry name" value="Toll/Interleukin receptor TIR domain"/>
    <property type="match status" value="1"/>
</dbReference>
<dbReference type="PIRSF" id="PIRSF037595">
    <property type="entry name" value="Toll-like_receptor"/>
    <property type="match status" value="1"/>
</dbReference>
<name>A0AAD7WVR4_9TELE</name>
<dbReference type="EMBL" id="JAINUG010000023">
    <property type="protein sequence ID" value="KAJ8411371.1"/>
    <property type="molecule type" value="Genomic_DNA"/>
</dbReference>
<evidence type="ECO:0000256" key="8">
    <source>
        <dbReference type="ARBA" id="ARBA00022859"/>
    </source>
</evidence>
<dbReference type="SMART" id="SM00255">
    <property type="entry name" value="TIR"/>
    <property type="match status" value="1"/>
</dbReference>
<evidence type="ECO:0000313" key="20">
    <source>
        <dbReference type="Proteomes" id="UP001221898"/>
    </source>
</evidence>
<dbReference type="SMART" id="SM00369">
    <property type="entry name" value="LRR_TYP"/>
    <property type="match status" value="7"/>
</dbReference>
<dbReference type="InterPro" id="IPR035897">
    <property type="entry name" value="Toll_tir_struct_dom_sf"/>
</dbReference>
<dbReference type="GO" id="GO:0045087">
    <property type="term" value="P:innate immune response"/>
    <property type="evidence" value="ECO:0007669"/>
    <property type="project" value="UniProtKB-UniRule"/>
</dbReference>
<dbReference type="FunFam" id="3.80.10.10:FF:000046">
    <property type="entry name" value="Toll-like receptor 2"/>
    <property type="match status" value="1"/>
</dbReference>
<evidence type="ECO:0000256" key="6">
    <source>
        <dbReference type="ARBA" id="ARBA00022729"/>
    </source>
</evidence>
<dbReference type="GO" id="GO:0005886">
    <property type="term" value="C:plasma membrane"/>
    <property type="evidence" value="ECO:0007669"/>
    <property type="project" value="TreeGrafter"/>
</dbReference>
<keyword evidence="4" id="KW-0433">Leucine-rich repeat</keyword>
<keyword evidence="20" id="KW-1185">Reference proteome</keyword>
<dbReference type="FunFam" id="3.40.50.10140:FF:000001">
    <property type="entry name" value="Toll-like receptor 2"/>
    <property type="match status" value="1"/>
</dbReference>
<evidence type="ECO:0000256" key="17">
    <source>
        <dbReference type="RuleBase" id="RU363040"/>
    </source>
</evidence>
<evidence type="ECO:0000256" key="11">
    <source>
        <dbReference type="ARBA" id="ARBA00023136"/>
    </source>
</evidence>
<dbReference type="GO" id="GO:0002224">
    <property type="term" value="P:toll-like receptor signaling pathway"/>
    <property type="evidence" value="ECO:0007669"/>
    <property type="project" value="InterPro"/>
</dbReference>
<comment type="similarity">
    <text evidence="2 15 17">Belongs to the Toll-like receptor family.</text>
</comment>
<keyword evidence="9 17" id="KW-1133">Transmembrane helix</keyword>
<dbReference type="Pfam" id="PF13855">
    <property type="entry name" value="LRR_8"/>
    <property type="match status" value="2"/>
</dbReference>
<evidence type="ECO:0000256" key="1">
    <source>
        <dbReference type="ARBA" id="ARBA00004479"/>
    </source>
</evidence>
<evidence type="ECO:0000256" key="9">
    <source>
        <dbReference type="ARBA" id="ARBA00022989"/>
    </source>
</evidence>
<evidence type="ECO:0000256" key="16">
    <source>
        <dbReference type="PIRSR" id="PIRSR037595-2"/>
    </source>
</evidence>
<evidence type="ECO:0000256" key="12">
    <source>
        <dbReference type="ARBA" id="ARBA00023170"/>
    </source>
</evidence>
<reference evidence="19" key="1">
    <citation type="journal article" date="2023" name="Science">
        <title>Genome structures resolve the early diversification of teleost fishes.</title>
        <authorList>
            <person name="Parey E."/>
            <person name="Louis A."/>
            <person name="Montfort J."/>
            <person name="Bouchez O."/>
            <person name="Roques C."/>
            <person name="Iampietro C."/>
            <person name="Lluch J."/>
            <person name="Castinel A."/>
            <person name="Donnadieu C."/>
            <person name="Desvignes T."/>
            <person name="Floi Bucao C."/>
            <person name="Jouanno E."/>
            <person name="Wen M."/>
            <person name="Mejri S."/>
            <person name="Dirks R."/>
            <person name="Jansen H."/>
            <person name="Henkel C."/>
            <person name="Chen W.J."/>
            <person name="Zahm M."/>
            <person name="Cabau C."/>
            <person name="Klopp C."/>
            <person name="Thompson A.W."/>
            <person name="Robinson-Rechavi M."/>
            <person name="Braasch I."/>
            <person name="Lecointre G."/>
            <person name="Bobe J."/>
            <person name="Postlethwait J.H."/>
            <person name="Berthelot C."/>
            <person name="Roest Crollius H."/>
            <person name="Guiguen Y."/>
        </authorList>
    </citation>
    <scope>NUCLEOTIDE SEQUENCE</scope>
    <source>
        <strain evidence="19">NC1722</strain>
    </source>
</reference>
<evidence type="ECO:0000256" key="3">
    <source>
        <dbReference type="ARBA" id="ARBA00022588"/>
    </source>
</evidence>
<dbReference type="AlphaFoldDB" id="A0AAD7WVR4"/>
<dbReference type="InterPro" id="IPR000483">
    <property type="entry name" value="Cys-rich_flank_reg_C"/>
</dbReference>
<keyword evidence="8 15" id="KW-0391">Immunity</keyword>
<dbReference type="Pfam" id="PF01582">
    <property type="entry name" value="TIR"/>
    <property type="match status" value="1"/>
</dbReference>
<feature type="signal peptide" evidence="17">
    <location>
        <begin position="1"/>
        <end position="19"/>
    </location>
</feature>
<feature type="domain" description="TIR" evidence="18">
    <location>
        <begin position="652"/>
        <end position="793"/>
    </location>
</feature>
<dbReference type="Pfam" id="PF01463">
    <property type="entry name" value="LRRCT"/>
    <property type="match status" value="1"/>
</dbReference>
<keyword evidence="6 17" id="KW-0732">Signal</keyword>
<dbReference type="InterPro" id="IPR017241">
    <property type="entry name" value="Toll-like_receptor"/>
</dbReference>
<evidence type="ECO:0000256" key="10">
    <source>
        <dbReference type="ARBA" id="ARBA00023027"/>
    </source>
</evidence>
<evidence type="ECO:0000256" key="5">
    <source>
        <dbReference type="ARBA" id="ARBA00022692"/>
    </source>
</evidence>
<feature type="transmembrane region" description="Helical" evidence="17">
    <location>
        <begin position="600"/>
        <end position="621"/>
    </location>
</feature>
<dbReference type="SMART" id="SM00082">
    <property type="entry name" value="LRRCT"/>
    <property type="match status" value="1"/>
</dbReference>
<dbReference type="PANTHER" id="PTHR24365:SF539">
    <property type="entry name" value="TOLL-LIKE RECEPTOR 1"/>
    <property type="match status" value="1"/>
</dbReference>
<dbReference type="Pfam" id="PF00560">
    <property type="entry name" value="LRR_1"/>
    <property type="match status" value="1"/>
</dbReference>
<organism evidence="19 20">
    <name type="scientific">Aldrovandia affinis</name>
    <dbReference type="NCBI Taxonomy" id="143900"/>
    <lineage>
        <taxon>Eukaryota</taxon>
        <taxon>Metazoa</taxon>
        <taxon>Chordata</taxon>
        <taxon>Craniata</taxon>
        <taxon>Vertebrata</taxon>
        <taxon>Euteleostomi</taxon>
        <taxon>Actinopterygii</taxon>
        <taxon>Neopterygii</taxon>
        <taxon>Teleostei</taxon>
        <taxon>Notacanthiformes</taxon>
        <taxon>Halosauridae</taxon>
        <taxon>Aldrovandia</taxon>
    </lineage>
</organism>
<protein>
    <recommendedName>
        <fullName evidence="17">Toll-like receptor</fullName>
    </recommendedName>
</protein>
<keyword evidence="14 15" id="KW-0395">Inflammatory response</keyword>
<dbReference type="Gene3D" id="3.80.10.10">
    <property type="entry name" value="Ribonuclease Inhibitor"/>
    <property type="match status" value="1"/>
</dbReference>
<keyword evidence="16" id="KW-1015">Disulfide bond</keyword>
<keyword evidence="10" id="KW-0520">NAD</keyword>
<dbReference type="PROSITE" id="PS51450">
    <property type="entry name" value="LRR"/>
    <property type="match status" value="1"/>
</dbReference>
<feature type="chain" id="PRO_5041779433" description="Toll-like receptor" evidence="17">
    <location>
        <begin position="20"/>
        <end position="822"/>
    </location>
</feature>
<evidence type="ECO:0000256" key="4">
    <source>
        <dbReference type="ARBA" id="ARBA00022614"/>
    </source>
</evidence>
<dbReference type="GO" id="GO:0006954">
    <property type="term" value="P:inflammatory response"/>
    <property type="evidence" value="ECO:0007669"/>
    <property type="project" value="UniProtKB-UniRule"/>
</dbReference>
<keyword evidence="11 17" id="KW-0472">Membrane</keyword>
<evidence type="ECO:0000256" key="2">
    <source>
        <dbReference type="ARBA" id="ARBA00009634"/>
    </source>
</evidence>
<keyword evidence="12 15" id="KW-0675">Receptor</keyword>
<feature type="disulfide bond" evidence="16">
    <location>
        <begin position="438"/>
        <end position="461"/>
    </location>
</feature>
<dbReference type="InterPro" id="IPR001611">
    <property type="entry name" value="Leu-rich_rpt"/>
</dbReference>
<keyword evidence="13" id="KW-0325">Glycoprotein</keyword>
<dbReference type="PROSITE" id="PS50104">
    <property type="entry name" value="TIR"/>
    <property type="match status" value="1"/>
</dbReference>
<dbReference type="InterPro" id="IPR003591">
    <property type="entry name" value="Leu-rich_rpt_typical-subtyp"/>
</dbReference>
<evidence type="ECO:0000256" key="15">
    <source>
        <dbReference type="PIRNR" id="PIRNR037595"/>
    </source>
</evidence>
<comment type="caution">
    <text evidence="19">The sequence shown here is derived from an EMBL/GenBank/DDBJ whole genome shotgun (WGS) entry which is preliminary data.</text>
</comment>
<dbReference type="GO" id="GO:0004888">
    <property type="term" value="F:transmembrane signaling receptor activity"/>
    <property type="evidence" value="ECO:0007669"/>
    <property type="project" value="InterPro"/>
</dbReference>
<dbReference type="InterPro" id="IPR032675">
    <property type="entry name" value="LRR_dom_sf"/>
</dbReference>
<accession>A0AAD7WVR4</accession>
<dbReference type="Proteomes" id="UP001221898">
    <property type="component" value="Unassembled WGS sequence"/>
</dbReference>
<evidence type="ECO:0000259" key="18">
    <source>
        <dbReference type="PROSITE" id="PS50104"/>
    </source>
</evidence>
<dbReference type="Gene3D" id="3.40.50.10140">
    <property type="entry name" value="Toll/interleukin-1 receptor homology (TIR) domain"/>
    <property type="match status" value="1"/>
</dbReference>
<dbReference type="SMART" id="SM00364">
    <property type="entry name" value="LRR_BAC"/>
    <property type="match status" value="5"/>
</dbReference>
<dbReference type="PANTHER" id="PTHR24365">
    <property type="entry name" value="TOLL-LIKE RECEPTOR"/>
    <property type="match status" value="1"/>
</dbReference>
<sequence>MHAISLYIAIICLLAFVKNEDKGTEKCVTSRQPKSNLSNQNLTKVPPNLPKDTKYLDLSHNNISILNGGDLAHLPQLCFLKLTHNGLRYLSPSAFTNSTQIKVLNISYNSLESIPVLPLPQLSILDISSNLYDKYTLGSSFENFKNLSYLSLGSPNAIVVNVNDFTPLRNTSLEWLILGDGNKLQSYESGSFAQLRSLQVMTLKLSFCQHYDMFKAVLMDLDQTQTKKIKLVKFFPRICSITSNPFEGLKKMRLLTNITFEDTWVTSSLITNLLENAFDSRLQEFAFVNIKYNEDTPDGVQFLGVPGSNGTGSIRSIIFDKVLHYQYNYPKFNITVACFNKMTYLKFSGSGMNISPCNLISAIPSLKILDLSDNLLTESGFWWPMCSYTEVFPALRQLSLSRNSFVSLAFISQKTQQMKALQSLDLSFNSIVVRGETCSWPTQLTELNLSNNNLGNTVFQCLSPHFQSIDLSKTAITAITGETLLNLPSLRHLYLSYNSILVLPGDLRAPNLLTLYVDQNSITSISQSSLQGLPRLKSLKANSNPFSCSCDSYWFVTAMNKSKLPDWPWDYRCSTPPSFSGKRLEEYNPGSLSCQPLPQAATGLSVIFVIVAVFGLTFYACDGVWYTKMLWVWIRVKRRGNQEASRLLGASFHYHAFVSYSHHDSLWVDTQLVPTLEGAGLTLCVHERDFVPGDWILDNIINCVEGSYKTLFVLSKNFIQSEWCNYELFFAQHRALSVCQDSLICVLLEPIPADSIPRKFLKLRSLLRQQTYLEWPGDEYKQQIFWASLKALLRTGDKCMVLKEVATDIADTCHLLAQGDQA</sequence>
<dbReference type="InterPro" id="IPR000157">
    <property type="entry name" value="TIR_dom"/>
</dbReference>